<gene>
    <name evidence="3" type="ORF">Tco_1110372</name>
</gene>
<dbReference type="PANTHER" id="PTHR33223">
    <property type="entry name" value="CCHC-TYPE DOMAIN-CONTAINING PROTEIN"/>
    <property type="match status" value="1"/>
</dbReference>
<evidence type="ECO:0000313" key="3">
    <source>
        <dbReference type="EMBL" id="GJU00034.1"/>
    </source>
</evidence>
<dbReference type="Proteomes" id="UP001151760">
    <property type="component" value="Unassembled WGS sequence"/>
</dbReference>
<dbReference type="EMBL" id="BQNB010020824">
    <property type="protein sequence ID" value="GJU00034.1"/>
    <property type="molecule type" value="Genomic_DNA"/>
</dbReference>
<reference evidence="3" key="2">
    <citation type="submission" date="2022-01" db="EMBL/GenBank/DDBJ databases">
        <authorList>
            <person name="Yamashiro T."/>
            <person name="Shiraishi A."/>
            <person name="Satake H."/>
            <person name="Nakayama K."/>
        </authorList>
    </citation>
    <scope>NUCLEOTIDE SEQUENCE</scope>
</reference>
<evidence type="ECO:0000313" key="4">
    <source>
        <dbReference type="Proteomes" id="UP001151760"/>
    </source>
</evidence>
<feature type="domain" description="GAG-pre-integrase" evidence="2">
    <location>
        <begin position="186"/>
        <end position="241"/>
    </location>
</feature>
<evidence type="ECO:0000259" key="2">
    <source>
        <dbReference type="Pfam" id="PF13976"/>
    </source>
</evidence>
<feature type="domain" description="Retrotransposon gag" evidence="1">
    <location>
        <begin position="539"/>
        <end position="631"/>
    </location>
</feature>
<dbReference type="InterPro" id="IPR005162">
    <property type="entry name" value="Retrotrans_gag_dom"/>
</dbReference>
<dbReference type="SUPFAM" id="SSF53098">
    <property type="entry name" value="Ribonuclease H-like"/>
    <property type="match status" value="1"/>
</dbReference>
<dbReference type="Gene3D" id="3.30.420.10">
    <property type="entry name" value="Ribonuclease H-like superfamily/Ribonuclease H"/>
    <property type="match status" value="1"/>
</dbReference>
<dbReference type="Pfam" id="PF13976">
    <property type="entry name" value="gag_pre-integrs"/>
    <property type="match status" value="1"/>
</dbReference>
<dbReference type="InterPro" id="IPR012337">
    <property type="entry name" value="RNaseH-like_sf"/>
</dbReference>
<organism evidence="3 4">
    <name type="scientific">Tanacetum coccineum</name>
    <dbReference type="NCBI Taxonomy" id="301880"/>
    <lineage>
        <taxon>Eukaryota</taxon>
        <taxon>Viridiplantae</taxon>
        <taxon>Streptophyta</taxon>
        <taxon>Embryophyta</taxon>
        <taxon>Tracheophyta</taxon>
        <taxon>Spermatophyta</taxon>
        <taxon>Magnoliopsida</taxon>
        <taxon>eudicotyledons</taxon>
        <taxon>Gunneridae</taxon>
        <taxon>Pentapetalae</taxon>
        <taxon>asterids</taxon>
        <taxon>campanulids</taxon>
        <taxon>Asterales</taxon>
        <taxon>Asteraceae</taxon>
        <taxon>Asteroideae</taxon>
        <taxon>Anthemideae</taxon>
        <taxon>Anthemidinae</taxon>
        <taxon>Tanacetum</taxon>
    </lineage>
</organism>
<reference evidence="3" key="1">
    <citation type="journal article" date="2022" name="Int. J. Mol. Sci.">
        <title>Draft Genome of Tanacetum Coccineum: Genomic Comparison of Closely Related Tanacetum-Family Plants.</title>
        <authorList>
            <person name="Yamashiro T."/>
            <person name="Shiraishi A."/>
            <person name="Nakayama K."/>
            <person name="Satake H."/>
        </authorList>
    </citation>
    <scope>NUCLEOTIDE SEQUENCE</scope>
</reference>
<keyword evidence="4" id="KW-1185">Reference proteome</keyword>
<dbReference type="InterPro" id="IPR036397">
    <property type="entry name" value="RNaseH_sf"/>
</dbReference>
<evidence type="ECO:0000259" key="1">
    <source>
        <dbReference type="Pfam" id="PF03732"/>
    </source>
</evidence>
<name>A0ABQ5IIV9_9ASTR</name>
<dbReference type="PANTHER" id="PTHR33223:SF11">
    <property type="entry name" value="ELEMENT PROTEIN, PUTATIVE-RELATED"/>
    <property type="match status" value="1"/>
</dbReference>
<proteinExistence type="predicted"/>
<sequence>MTGPELTNIDELLSKLIGQLGLNNKLSPTNTSHSSKSPTVSNPIHVANPNPPHVAYHATAGPNMVPPTVSPAGPTGTPRQETTLPHAFTTGTLHDPASGAWNFDTGASSHLNNSVTNVSEVFNSCMYPSVSVGDGHAIPVTNTGHSILPTSVRPLHLNNVLITPHIVKNLIYVRQFVRGDLYSVTHPSPIPRAFLVSQHTWHQRLGHPGGDVLRRLVSNNVISCNNEKPPVLCHACQLGKHVRLPFVSSNTVVTSCFDIIHSDVWTSPIPSLSGFKYYVLFLDHYSQFVWVYLLLNKSDVWSKFVLFRTYVRTQFKCEIRSFQCDHGGEFDNRNLHKLFAENGDPKGGKITGKGKISTGKLDFEDVYFVKELKINLFSVSQMCDKKNIILFTDTECVVLSLDFKLLDENHVLLRVPRKDSMYSVDLKNIVPSGVEGIEVNRLEEDDMAGQAPPQGSIPDLRSMEELLQAPIDCVGDAIVVPPILANHFELKTGLLNLVTAISFHGFENDDPHSHIRCFTKITQTVKLNQAPPNVIKLMLFPFSLEGAAQTWLEKEPSNSITTWNDLVSKLVNHFFPPSKTTNLRNEITRFQQRFGEPFAKAWDRFKDLLNKCPHHGFSPLHQIDTFYNSLSQADQDSLNSAVGGNFLTKNTQEALTIIKNKSKVQTFRNKPQVASANGRSAQDAHISSLTKQVEALLALHRPVDSVQNGVNFAQNGCETCGGPHPYFECQATGGYTQDVYATSGTYNQGGNSYQPQEMMNQHMKMTKARMQQMQEYNNLQLQQLKNHNTNMANKMDQMQKVLMERPQGVLPSNTVPNPREDLKAITTWSGVTLAGPSVPPPPLSSSKEMD</sequence>
<dbReference type="Pfam" id="PF03732">
    <property type="entry name" value="Retrotrans_gag"/>
    <property type="match status" value="1"/>
</dbReference>
<dbReference type="InterPro" id="IPR025724">
    <property type="entry name" value="GAG-pre-integrase_dom"/>
</dbReference>
<protein>
    <submittedName>
        <fullName evidence="3">Ribonuclease H-like domain-containing protein</fullName>
    </submittedName>
</protein>
<comment type="caution">
    <text evidence="3">The sequence shown here is derived from an EMBL/GenBank/DDBJ whole genome shotgun (WGS) entry which is preliminary data.</text>
</comment>
<accession>A0ABQ5IIV9</accession>